<dbReference type="Proteomes" id="UP000316612">
    <property type="component" value="Unassembled WGS sequence"/>
</dbReference>
<dbReference type="InterPro" id="IPR036615">
    <property type="entry name" value="Mur_ligase_C_dom_sf"/>
</dbReference>
<evidence type="ECO:0000259" key="4">
    <source>
        <dbReference type="SMART" id="SM00854"/>
    </source>
</evidence>
<comment type="caution">
    <text evidence="5">The sequence shown here is derived from an EMBL/GenBank/DDBJ whole genome shotgun (WGS) entry which is preliminary data.</text>
</comment>
<dbReference type="Pfam" id="PF08245">
    <property type="entry name" value="Mur_ligase_M"/>
    <property type="match status" value="1"/>
</dbReference>
<gene>
    <name evidence="5" type="ORF">AUR04nite_12650</name>
</gene>
<dbReference type="Gene3D" id="3.40.1190.10">
    <property type="entry name" value="Mur-like, catalytic domain"/>
    <property type="match status" value="1"/>
</dbReference>
<evidence type="ECO:0000313" key="5">
    <source>
        <dbReference type="EMBL" id="GED05733.1"/>
    </source>
</evidence>
<dbReference type="AlphaFoldDB" id="A0A4Y4DMA5"/>
<sequence length="874" mass="95609">MDALGTALSENIEDLVRQFSIEEPRFAMQYQNASLEKVPSNFYLDPISNTWKQVEPSAIGEANLILAGSLMYDRLLESYANVGDRFQFRHLFGGLRDVLTRADLSVGSLGVAVADMYPTVSRMTHTLSGRGHYSNARVEYLDGIRFGGFDALALANVHNLDAGARGALATEANVLARGMVPAGLGVHESPLFEVNGISIGLVSFSAAINLQSTLTDDGRTKLVREFAQERARLEIQALRERGAKFIIGYLDTQSNDRRYKLNDRERLAREFAEAGADYIVCTEPRTMSRYSKFRASDGRVVPIASSLGTVLAGIGLPYTRVSALLSVTIRQREDGAIEYEDSYIPIGRQAYDKGGLSPVAVAHQFYAHRKFDSAAGMEVQQKAEKILGSEIGLNGQRRISNVTPVRPQLTPKEISQLLSVQFSPRDLKILGDRLEKAVPVVATPDLLNEDVCAVSMTYKRGESSRNFFKGISHGQVIETSPVMAIATKSLKGVPTLIVEKPWDAYMQLIKAVRDWYNPFTVAVTGTAGKTTTKDMLGMVFPRAGQTMHITGNGNTEIRGAASIMRLSPKDRYYIQEVHGATPGSSKAHSEMVKPDVAIITSIGEGHLEQMGTIENIVQGKLEIADGLTEGGVLVLNNDNEYLKSVDPAVNVIRYGIDDESADYRAINVRTVGESMEFEVVEPGGDRHFVRLNVLGKHNVSNALATFAAARQALIPAHIIIAGLSRYRPSSIRQNVIETGGYKVFLDAFNSNVLSMTLAVETLQSLENPRPGGRRVVVMGDMGEQGDKFVENHQLIGDRIAKCLVDQFFGIGEGVSHTADRLRNSEIPVFHTMDPEELIRALSSELRPGDVILFKASGAVNLTKLVVYPLFGVIA</sequence>
<dbReference type="InterPro" id="IPR019079">
    <property type="entry name" value="Capsule_synth_CapA"/>
</dbReference>
<reference evidence="5 6" key="1">
    <citation type="submission" date="2019-06" db="EMBL/GenBank/DDBJ databases">
        <title>Whole genome shotgun sequence of Glutamicibacter uratoxydans NBRC 15515.</title>
        <authorList>
            <person name="Hosoyama A."/>
            <person name="Uohara A."/>
            <person name="Ohji S."/>
            <person name="Ichikawa N."/>
        </authorList>
    </citation>
    <scope>NUCLEOTIDE SEQUENCE [LARGE SCALE GENOMIC DNA]</scope>
    <source>
        <strain evidence="5 6">NBRC 15515</strain>
    </source>
</reference>
<dbReference type="GO" id="GO:0016881">
    <property type="term" value="F:acid-amino acid ligase activity"/>
    <property type="evidence" value="ECO:0007669"/>
    <property type="project" value="InterPro"/>
</dbReference>
<dbReference type="SUPFAM" id="SSF53244">
    <property type="entry name" value="MurD-like peptide ligases, peptide-binding domain"/>
    <property type="match status" value="1"/>
</dbReference>
<dbReference type="Pfam" id="PF09587">
    <property type="entry name" value="PGA_cap"/>
    <property type="match status" value="1"/>
</dbReference>
<proteinExistence type="predicted"/>
<evidence type="ECO:0000256" key="1">
    <source>
        <dbReference type="ARBA" id="ARBA00022598"/>
    </source>
</evidence>
<dbReference type="Gene3D" id="3.90.190.20">
    <property type="entry name" value="Mur ligase, C-terminal domain"/>
    <property type="match status" value="1"/>
</dbReference>
<dbReference type="GO" id="GO:0005524">
    <property type="term" value="F:ATP binding"/>
    <property type="evidence" value="ECO:0007669"/>
    <property type="project" value="UniProtKB-KW"/>
</dbReference>
<evidence type="ECO:0000313" key="6">
    <source>
        <dbReference type="Proteomes" id="UP000316612"/>
    </source>
</evidence>
<accession>A0A4Y4DMA5</accession>
<dbReference type="PANTHER" id="PTHR43024:SF1">
    <property type="entry name" value="UDP-N-ACETYLMURAMOYL-TRIPEPTIDE--D-ALANYL-D-ALANINE LIGASE"/>
    <property type="match status" value="1"/>
</dbReference>
<dbReference type="SMART" id="SM00854">
    <property type="entry name" value="PGA_cap"/>
    <property type="match status" value="1"/>
</dbReference>
<dbReference type="Gene3D" id="3.60.21.10">
    <property type="match status" value="1"/>
</dbReference>
<dbReference type="PANTHER" id="PTHR43024">
    <property type="entry name" value="UDP-N-ACETYLMURAMOYL-TRIPEPTIDE--D-ALANYL-D-ALANINE LIGASE"/>
    <property type="match status" value="1"/>
</dbReference>
<name>A0A4Y4DMA5_GLUUR</name>
<dbReference type="SUPFAM" id="SSF56300">
    <property type="entry name" value="Metallo-dependent phosphatases"/>
    <property type="match status" value="1"/>
</dbReference>
<dbReference type="InterPro" id="IPR004101">
    <property type="entry name" value="Mur_ligase_C"/>
</dbReference>
<organism evidence="5 6">
    <name type="scientific">Glutamicibacter uratoxydans</name>
    <name type="common">Arthrobacter uratoxydans</name>
    <dbReference type="NCBI Taxonomy" id="43667"/>
    <lineage>
        <taxon>Bacteria</taxon>
        <taxon>Bacillati</taxon>
        <taxon>Actinomycetota</taxon>
        <taxon>Actinomycetes</taxon>
        <taxon>Micrococcales</taxon>
        <taxon>Micrococcaceae</taxon>
        <taxon>Glutamicibacter</taxon>
    </lineage>
</organism>
<keyword evidence="6" id="KW-1185">Reference proteome</keyword>
<dbReference type="Pfam" id="PF02875">
    <property type="entry name" value="Mur_ligase_C"/>
    <property type="match status" value="1"/>
</dbReference>
<keyword evidence="3" id="KW-0067">ATP-binding</keyword>
<dbReference type="InterPro" id="IPR051046">
    <property type="entry name" value="MurCDEF_CellWall_CoF430Synth"/>
</dbReference>
<evidence type="ECO:0000256" key="3">
    <source>
        <dbReference type="ARBA" id="ARBA00022840"/>
    </source>
</evidence>
<dbReference type="SUPFAM" id="SSF53623">
    <property type="entry name" value="MurD-like peptide ligases, catalytic domain"/>
    <property type="match status" value="1"/>
</dbReference>
<keyword evidence="2" id="KW-0547">Nucleotide-binding</keyword>
<protein>
    <recommendedName>
        <fullName evidence="4">Capsule synthesis protein CapA domain-containing protein</fullName>
    </recommendedName>
</protein>
<feature type="domain" description="Capsule synthesis protein CapA" evidence="4">
    <location>
        <begin position="63"/>
        <end position="314"/>
    </location>
</feature>
<dbReference type="InterPro" id="IPR036565">
    <property type="entry name" value="Mur-like_cat_sf"/>
</dbReference>
<dbReference type="EMBL" id="BJNY01000006">
    <property type="protein sequence ID" value="GED05733.1"/>
    <property type="molecule type" value="Genomic_DNA"/>
</dbReference>
<dbReference type="InterPro" id="IPR013221">
    <property type="entry name" value="Mur_ligase_cen"/>
</dbReference>
<keyword evidence="1" id="KW-0436">Ligase</keyword>
<evidence type="ECO:0000256" key="2">
    <source>
        <dbReference type="ARBA" id="ARBA00022741"/>
    </source>
</evidence>
<dbReference type="InterPro" id="IPR029052">
    <property type="entry name" value="Metallo-depent_PP-like"/>
</dbReference>